<sequence>MIELRGLRYRYRQGPELAFPDLTVPGGGSLVLRGASGSGKSTLLALVAGLLTPAAGQVRVDGVDVGALPPRKRDAWRGRTLGFLPQRLHLSDSLDVHANVALALWAGGAAVDAAAVEQVLGRLGVAELLRRRPHELSVGQAQRVALARALVRRPALLLADEPTASLDDEAALAVVQALRQAAQDGGAALVVATHDERAVRALGPEAQQVRLP</sequence>
<dbReference type="EMBL" id="JAMKFE010000004">
    <property type="protein sequence ID" value="MCM5679668.1"/>
    <property type="molecule type" value="Genomic_DNA"/>
</dbReference>
<name>A0ABT0YP66_9BURK</name>
<dbReference type="InterPro" id="IPR015854">
    <property type="entry name" value="ABC_transpr_LolD-like"/>
</dbReference>
<dbReference type="PROSITE" id="PS50893">
    <property type="entry name" value="ABC_TRANSPORTER_2"/>
    <property type="match status" value="1"/>
</dbReference>
<dbReference type="InterPro" id="IPR003439">
    <property type="entry name" value="ABC_transporter-like_ATP-bd"/>
</dbReference>
<dbReference type="PANTHER" id="PTHR24220:SF659">
    <property type="entry name" value="TRANSPORTER, PUTATIVE-RELATED"/>
    <property type="match status" value="1"/>
</dbReference>
<evidence type="ECO:0000259" key="4">
    <source>
        <dbReference type="PROSITE" id="PS50893"/>
    </source>
</evidence>
<organism evidence="5 6">
    <name type="scientific">Caldimonas mangrovi</name>
    <dbReference type="NCBI Taxonomy" id="2944811"/>
    <lineage>
        <taxon>Bacteria</taxon>
        <taxon>Pseudomonadati</taxon>
        <taxon>Pseudomonadota</taxon>
        <taxon>Betaproteobacteria</taxon>
        <taxon>Burkholderiales</taxon>
        <taxon>Sphaerotilaceae</taxon>
        <taxon>Caldimonas</taxon>
    </lineage>
</organism>
<evidence type="ECO:0000313" key="6">
    <source>
        <dbReference type="Proteomes" id="UP001165541"/>
    </source>
</evidence>
<comment type="caution">
    <text evidence="5">The sequence shown here is derived from an EMBL/GenBank/DDBJ whole genome shotgun (WGS) entry which is preliminary data.</text>
</comment>
<feature type="domain" description="ABC transporter" evidence="4">
    <location>
        <begin position="2"/>
        <end position="211"/>
    </location>
</feature>
<dbReference type="InterPro" id="IPR017871">
    <property type="entry name" value="ABC_transporter-like_CS"/>
</dbReference>
<dbReference type="PROSITE" id="PS00211">
    <property type="entry name" value="ABC_TRANSPORTER_1"/>
    <property type="match status" value="1"/>
</dbReference>
<dbReference type="SMART" id="SM00382">
    <property type="entry name" value="AAA"/>
    <property type="match status" value="1"/>
</dbReference>
<dbReference type="RefSeq" id="WP_251777867.1">
    <property type="nucleotide sequence ID" value="NZ_JAMKFE010000004.1"/>
</dbReference>
<dbReference type="PANTHER" id="PTHR24220">
    <property type="entry name" value="IMPORT ATP-BINDING PROTEIN"/>
    <property type="match status" value="1"/>
</dbReference>
<keyword evidence="2" id="KW-0547">Nucleotide-binding</keyword>
<dbReference type="SUPFAM" id="SSF52540">
    <property type="entry name" value="P-loop containing nucleoside triphosphate hydrolases"/>
    <property type="match status" value="1"/>
</dbReference>
<gene>
    <name evidence="5" type="ORF">M8A51_08990</name>
</gene>
<accession>A0ABT0YP66</accession>
<evidence type="ECO:0000256" key="2">
    <source>
        <dbReference type="ARBA" id="ARBA00022741"/>
    </source>
</evidence>
<dbReference type="Gene3D" id="3.40.50.300">
    <property type="entry name" value="P-loop containing nucleotide triphosphate hydrolases"/>
    <property type="match status" value="1"/>
</dbReference>
<keyword evidence="6" id="KW-1185">Reference proteome</keyword>
<evidence type="ECO:0000256" key="1">
    <source>
        <dbReference type="ARBA" id="ARBA00022475"/>
    </source>
</evidence>
<protein>
    <submittedName>
        <fullName evidence="5">ATP-binding cassette domain-containing protein</fullName>
    </submittedName>
</protein>
<dbReference type="Proteomes" id="UP001165541">
    <property type="component" value="Unassembled WGS sequence"/>
</dbReference>
<keyword evidence="1" id="KW-1003">Cell membrane</keyword>
<dbReference type="InterPro" id="IPR027417">
    <property type="entry name" value="P-loop_NTPase"/>
</dbReference>
<dbReference type="InterPro" id="IPR003593">
    <property type="entry name" value="AAA+_ATPase"/>
</dbReference>
<keyword evidence="1" id="KW-0472">Membrane</keyword>
<keyword evidence="3 5" id="KW-0067">ATP-binding</keyword>
<dbReference type="Pfam" id="PF00005">
    <property type="entry name" value="ABC_tran"/>
    <property type="match status" value="1"/>
</dbReference>
<proteinExistence type="predicted"/>
<reference evidence="5" key="1">
    <citation type="submission" date="2022-05" db="EMBL/GenBank/DDBJ databases">
        <title>Schlegelella sp. nov., isolated from mangrove soil.</title>
        <authorList>
            <person name="Liu Y."/>
            <person name="Ge X."/>
            <person name="Liu W."/>
        </authorList>
    </citation>
    <scope>NUCLEOTIDE SEQUENCE</scope>
    <source>
        <strain evidence="5">S2-27</strain>
    </source>
</reference>
<evidence type="ECO:0000313" key="5">
    <source>
        <dbReference type="EMBL" id="MCM5679668.1"/>
    </source>
</evidence>
<dbReference type="GO" id="GO:0005524">
    <property type="term" value="F:ATP binding"/>
    <property type="evidence" value="ECO:0007669"/>
    <property type="project" value="UniProtKB-KW"/>
</dbReference>
<evidence type="ECO:0000256" key="3">
    <source>
        <dbReference type="ARBA" id="ARBA00022840"/>
    </source>
</evidence>